<feature type="transmembrane region" description="Helical" evidence="10">
    <location>
        <begin position="400"/>
        <end position="423"/>
    </location>
</feature>
<feature type="transmembrane region" description="Helical" evidence="10">
    <location>
        <begin position="812"/>
        <end position="834"/>
    </location>
</feature>
<evidence type="ECO:0000313" key="12">
    <source>
        <dbReference type="Proteomes" id="UP000199323"/>
    </source>
</evidence>
<gene>
    <name evidence="11" type="ORF">SAMN05216251_102278</name>
</gene>
<dbReference type="CDD" id="cd13123">
    <property type="entry name" value="MATE_MurJ_like"/>
    <property type="match status" value="1"/>
</dbReference>
<dbReference type="NCBIfam" id="TIGR01695">
    <property type="entry name" value="murJ_mviN"/>
    <property type="match status" value="1"/>
</dbReference>
<comment type="subcellular location">
    <subcellularLocation>
        <location evidence="1">Cell membrane</location>
        <topology evidence="1">Multi-pass membrane protein</topology>
    </subcellularLocation>
</comment>
<evidence type="ECO:0000313" key="11">
    <source>
        <dbReference type="EMBL" id="SFE25319.1"/>
    </source>
</evidence>
<feature type="compositionally biased region" description="Low complexity" evidence="9">
    <location>
        <begin position="98"/>
        <end position="115"/>
    </location>
</feature>
<feature type="region of interest" description="Disordered" evidence="9">
    <location>
        <begin position="1"/>
        <end position="211"/>
    </location>
</feature>
<dbReference type="GO" id="GO:0009252">
    <property type="term" value="P:peptidoglycan biosynthetic process"/>
    <property type="evidence" value="ECO:0007669"/>
    <property type="project" value="UniProtKB-KW"/>
</dbReference>
<evidence type="ECO:0000256" key="5">
    <source>
        <dbReference type="ARBA" id="ARBA00022960"/>
    </source>
</evidence>
<evidence type="ECO:0000256" key="7">
    <source>
        <dbReference type="ARBA" id="ARBA00022989"/>
    </source>
</evidence>
<keyword evidence="8 10" id="KW-0472">Membrane</keyword>
<feature type="compositionally biased region" description="Pro residues" evidence="9">
    <location>
        <begin position="16"/>
        <end position="28"/>
    </location>
</feature>
<name>A0A1I1Z0S0_9ACTN</name>
<feature type="transmembrane region" description="Helical" evidence="10">
    <location>
        <begin position="684"/>
        <end position="705"/>
    </location>
</feature>
<feature type="transmembrane region" description="Helical" evidence="10">
    <location>
        <begin position="717"/>
        <end position="739"/>
    </location>
</feature>
<feature type="transmembrane region" description="Helical" evidence="10">
    <location>
        <begin position="329"/>
        <end position="351"/>
    </location>
</feature>
<feature type="transmembrane region" description="Helical" evidence="10">
    <location>
        <begin position="606"/>
        <end position="624"/>
    </location>
</feature>
<evidence type="ECO:0000256" key="2">
    <source>
        <dbReference type="ARBA" id="ARBA00022448"/>
    </source>
</evidence>
<keyword evidence="2" id="KW-0813">Transport</keyword>
<dbReference type="PANTHER" id="PTHR43549">
    <property type="entry name" value="MULTIDRUG RESISTANCE PROTEIN YPNP-RELATED"/>
    <property type="match status" value="1"/>
</dbReference>
<dbReference type="InterPro" id="IPR004268">
    <property type="entry name" value="MurJ"/>
</dbReference>
<feature type="compositionally biased region" description="Low complexity" evidence="9">
    <location>
        <begin position="183"/>
        <end position="209"/>
    </location>
</feature>
<feature type="transmembrane region" description="Helical" evidence="10">
    <location>
        <begin position="363"/>
        <end position="379"/>
    </location>
</feature>
<dbReference type="GO" id="GO:0005886">
    <property type="term" value="C:plasma membrane"/>
    <property type="evidence" value="ECO:0007669"/>
    <property type="project" value="UniProtKB-SubCell"/>
</dbReference>
<evidence type="ECO:0000256" key="4">
    <source>
        <dbReference type="ARBA" id="ARBA00022692"/>
    </source>
</evidence>
<dbReference type="EMBL" id="FONG01000002">
    <property type="protein sequence ID" value="SFE25319.1"/>
    <property type="molecule type" value="Genomic_DNA"/>
</dbReference>
<keyword evidence="12" id="KW-1185">Reference proteome</keyword>
<keyword evidence="3" id="KW-1003">Cell membrane</keyword>
<keyword evidence="4 10" id="KW-0812">Transmembrane</keyword>
<evidence type="ECO:0000256" key="10">
    <source>
        <dbReference type="SAM" id="Phobius"/>
    </source>
</evidence>
<evidence type="ECO:0000256" key="3">
    <source>
        <dbReference type="ARBA" id="ARBA00022475"/>
    </source>
</evidence>
<dbReference type="Pfam" id="PF03023">
    <property type="entry name" value="MurJ"/>
    <property type="match status" value="1"/>
</dbReference>
<dbReference type="Proteomes" id="UP000199323">
    <property type="component" value="Unassembled WGS sequence"/>
</dbReference>
<feature type="compositionally biased region" description="Basic and acidic residues" evidence="9">
    <location>
        <begin position="118"/>
        <end position="127"/>
    </location>
</feature>
<organism evidence="11 12">
    <name type="scientific">Actinacidiphila alni</name>
    <dbReference type="NCBI Taxonomy" id="380248"/>
    <lineage>
        <taxon>Bacteria</taxon>
        <taxon>Bacillati</taxon>
        <taxon>Actinomycetota</taxon>
        <taxon>Actinomycetes</taxon>
        <taxon>Kitasatosporales</taxon>
        <taxon>Streptomycetaceae</taxon>
        <taxon>Actinacidiphila</taxon>
    </lineage>
</organism>
<evidence type="ECO:0000256" key="9">
    <source>
        <dbReference type="SAM" id="MobiDB-lite"/>
    </source>
</evidence>
<feature type="transmembrane region" description="Helical" evidence="10">
    <location>
        <begin position="784"/>
        <end position="806"/>
    </location>
</feature>
<dbReference type="GO" id="GO:0008360">
    <property type="term" value="P:regulation of cell shape"/>
    <property type="evidence" value="ECO:0007669"/>
    <property type="project" value="UniProtKB-KW"/>
</dbReference>
<feature type="transmembrane region" description="Helical" evidence="10">
    <location>
        <begin position="562"/>
        <end position="586"/>
    </location>
</feature>
<feature type="transmembrane region" description="Helical" evidence="10">
    <location>
        <begin position="515"/>
        <end position="535"/>
    </location>
</feature>
<dbReference type="RefSeq" id="WP_093711974.1">
    <property type="nucleotide sequence ID" value="NZ_FONG01000002.1"/>
</dbReference>
<feature type="transmembrane region" description="Helical" evidence="10">
    <location>
        <begin position="478"/>
        <end position="495"/>
    </location>
</feature>
<dbReference type="InterPro" id="IPR052031">
    <property type="entry name" value="Membrane_Transporter-Flippase"/>
</dbReference>
<dbReference type="PRINTS" id="PR01806">
    <property type="entry name" value="VIRFACTRMVIN"/>
</dbReference>
<sequence length="856" mass="91965">MNAPYDGDRDSAGQMPPSPEQRPSPPDPYLQNTYAYDPYQQQDPAAQDPVGEALYDRAAHPPPPYGQEYPQHQPSAYPQMPYGDNSGTRYVGVDDLVGGTPQDRQQDGQGQQPDGYDAFEHLFRDQRPGTAPPPQQQQPPQQDPRVQQGYGYPQQQPPQAYQQQYQQPAPQPQRPQPQHDPRVQQGYGYPQQHQQAPQAYQQQYQQAPADNAETGYAEPAYEDPAYGQAAYQDQRYADQGYADPRYADPLYGYANLPYPGQQQQQPAQYAYTPSYIGEPVSALDATGQIPIIPAAPPMAARPPRPAESTTSTRAGNILRSSALMAAGTLVSRLTGFVRTLVIAAAIGVATLGDSYAVANTLPTMIYILTIGGGLNSVFVPQLVRAMKDDDDGGTAYANRLLTVVMVVLGGIVAVTVIAAPLLIRLMSAKIADNPDTYDVAVTFARYCLPTIFFMGVHVVMGQVLNARGKFGAMMWTPVLNNIVVIFSFGMFIWVYGSYSTTRMDATTITPEGARLLGIGTLLGLTVQSLAMLPYLRDAGFKFRPRFDWRGHGLGKAAKLAKWTFFFVLANQAGLIVVTQLATAAGINADKSGNQGTGITAYNNALLIWQMPQAIITVSVMAAVLPRISRAAADGDIRAVRDDISYGLRTSAVAIVPAAFAFLALGVPMCSLLYASTGTDSARNIGFILMAFGAGLIPFSVQYVILRGFYAFEDTRTPFYNTVVVAAVNAAAAALCFLILPSRWAVVGMAGAYGIAYAVGVGVAAKRLRARLHGDLDGKRVVRTYARLTGACIPAALVAGLAVYVVIGALGSGVAGALAALVVGGALLLGIFVFAAKRMRIEEMTAMIGMVRGRLGR</sequence>
<feature type="compositionally biased region" description="Low complexity" evidence="9">
    <location>
        <begin position="34"/>
        <end position="49"/>
    </location>
</feature>
<dbReference type="AlphaFoldDB" id="A0A1I1Z0S0"/>
<dbReference type="PANTHER" id="PTHR43549:SF3">
    <property type="entry name" value="MULTIDRUG RESISTANCE PROTEIN YPNP-RELATED"/>
    <property type="match status" value="1"/>
</dbReference>
<proteinExistence type="predicted"/>
<keyword evidence="7 10" id="KW-1133">Transmembrane helix</keyword>
<accession>A0A1I1Z0S0</accession>
<dbReference type="OrthoDB" id="9786339at2"/>
<keyword evidence="6" id="KW-0573">Peptidoglycan synthesis</keyword>
<evidence type="ECO:0000256" key="1">
    <source>
        <dbReference type="ARBA" id="ARBA00004651"/>
    </source>
</evidence>
<feature type="transmembrane region" description="Helical" evidence="10">
    <location>
        <begin position="443"/>
        <end position="466"/>
    </location>
</feature>
<feature type="compositionally biased region" description="Low complexity" evidence="9">
    <location>
        <begin position="138"/>
        <end position="168"/>
    </location>
</feature>
<dbReference type="STRING" id="380248.SAMN05216251_102278"/>
<protein>
    <submittedName>
        <fullName evidence="11">Putative peptidoglycan lipid II flippase</fullName>
    </submittedName>
</protein>
<evidence type="ECO:0000256" key="6">
    <source>
        <dbReference type="ARBA" id="ARBA00022984"/>
    </source>
</evidence>
<evidence type="ECO:0000256" key="8">
    <source>
        <dbReference type="ARBA" id="ARBA00023136"/>
    </source>
</evidence>
<reference evidence="11 12" key="1">
    <citation type="submission" date="2016-10" db="EMBL/GenBank/DDBJ databases">
        <authorList>
            <person name="de Groot N.N."/>
        </authorList>
    </citation>
    <scope>NUCLEOTIDE SEQUENCE [LARGE SCALE GENOMIC DNA]</scope>
    <source>
        <strain evidence="11 12">CGMCC 4.3510</strain>
    </source>
</reference>
<feature type="transmembrane region" description="Helical" evidence="10">
    <location>
        <begin position="745"/>
        <end position="764"/>
    </location>
</feature>
<feature type="compositionally biased region" description="Basic and acidic residues" evidence="9">
    <location>
        <begin position="1"/>
        <end position="11"/>
    </location>
</feature>
<keyword evidence="5" id="KW-0133">Cell shape</keyword>
<feature type="transmembrane region" description="Helical" evidence="10">
    <location>
        <begin position="645"/>
        <end position="664"/>
    </location>
</feature>